<gene>
    <name evidence="1" type="ORF">NZD89_23630</name>
</gene>
<evidence type="ECO:0000313" key="2">
    <source>
        <dbReference type="Proteomes" id="UP001164761"/>
    </source>
</evidence>
<accession>A0ABY6ZGH4</accession>
<name>A0ABY6ZGH4_9BACL</name>
<sequence>MNQWRLGSIQLGTISGASSVSFGNNIRIGQADVCKVSDGFGSLGGEKNEFSENVQITFDQDVMDSADSVVKSDADS</sequence>
<evidence type="ECO:0008006" key="3">
    <source>
        <dbReference type="Google" id="ProtNLM"/>
    </source>
</evidence>
<evidence type="ECO:0000313" key="1">
    <source>
        <dbReference type="EMBL" id="WAH41219.1"/>
    </source>
</evidence>
<protein>
    <recommendedName>
        <fullName evidence="3">Spore germination protein GerPA/GerPF</fullName>
    </recommendedName>
</protein>
<proteinExistence type="predicted"/>
<reference evidence="1" key="1">
    <citation type="submission" date="2022-08" db="EMBL/GenBank/DDBJ databases">
        <title>Alicyclobacillus fastidiosus DSM 17978, complete genome.</title>
        <authorList>
            <person name="Wang Q."/>
            <person name="Cai R."/>
            <person name="Wang Z."/>
        </authorList>
    </citation>
    <scope>NUCLEOTIDE SEQUENCE</scope>
    <source>
        <strain evidence="1">DSM 17978</strain>
    </source>
</reference>
<dbReference type="EMBL" id="CP104067">
    <property type="protein sequence ID" value="WAH41219.1"/>
    <property type="molecule type" value="Genomic_DNA"/>
</dbReference>
<dbReference type="RefSeq" id="WP_268005130.1">
    <property type="nucleotide sequence ID" value="NZ_CP104067.1"/>
</dbReference>
<organism evidence="1 2">
    <name type="scientific">Alicyclobacillus fastidiosus</name>
    <dbReference type="NCBI Taxonomy" id="392011"/>
    <lineage>
        <taxon>Bacteria</taxon>
        <taxon>Bacillati</taxon>
        <taxon>Bacillota</taxon>
        <taxon>Bacilli</taxon>
        <taxon>Bacillales</taxon>
        <taxon>Alicyclobacillaceae</taxon>
        <taxon>Alicyclobacillus</taxon>
    </lineage>
</organism>
<keyword evidence="2" id="KW-1185">Reference proteome</keyword>
<dbReference type="Proteomes" id="UP001164761">
    <property type="component" value="Chromosome"/>
</dbReference>